<evidence type="ECO:0000256" key="5">
    <source>
        <dbReference type="RuleBase" id="RU367021"/>
    </source>
</evidence>
<dbReference type="PANTHER" id="PTHR43017:SF1">
    <property type="entry name" value="ACETYLTRANSFERASE YJL218W-RELATED"/>
    <property type="match status" value="1"/>
</dbReference>
<gene>
    <name evidence="7" type="ORF">DY130_04260</name>
</gene>
<dbReference type="CDD" id="cd03357">
    <property type="entry name" value="LbH_MAT_GAT"/>
    <property type="match status" value="1"/>
</dbReference>
<keyword evidence="4 5" id="KW-0012">Acyltransferase</keyword>
<dbReference type="InterPro" id="IPR011004">
    <property type="entry name" value="Trimer_LpxA-like_sf"/>
</dbReference>
<dbReference type="GO" id="GO:0008870">
    <property type="term" value="F:galactoside O-acetyltransferase activity"/>
    <property type="evidence" value="ECO:0007669"/>
    <property type="project" value="TreeGrafter"/>
</dbReference>
<dbReference type="PANTHER" id="PTHR43017">
    <property type="entry name" value="GALACTOSIDE O-ACETYLTRANSFERASE"/>
    <property type="match status" value="1"/>
</dbReference>
<evidence type="ECO:0000313" key="8">
    <source>
        <dbReference type="Proteomes" id="UP000784700"/>
    </source>
</evidence>
<dbReference type="InterPro" id="IPR001451">
    <property type="entry name" value="Hexapep"/>
</dbReference>
<evidence type="ECO:0000256" key="1">
    <source>
        <dbReference type="ARBA" id="ARBA00007274"/>
    </source>
</evidence>
<dbReference type="RefSeq" id="WP_140936241.1">
    <property type="nucleotide sequence ID" value="NZ_QUBF01000003.1"/>
</dbReference>
<evidence type="ECO:0000256" key="4">
    <source>
        <dbReference type="ARBA" id="ARBA00023315"/>
    </source>
</evidence>
<dbReference type="SUPFAM" id="SSF51161">
    <property type="entry name" value="Trimeric LpxA-like enzymes"/>
    <property type="match status" value="1"/>
</dbReference>
<proteinExistence type="inferred from homology"/>
<dbReference type="PROSITE" id="PS00101">
    <property type="entry name" value="HEXAPEP_TRANSFERASES"/>
    <property type="match status" value="1"/>
</dbReference>
<dbReference type="Pfam" id="PF12464">
    <property type="entry name" value="Mac"/>
    <property type="match status" value="1"/>
</dbReference>
<comment type="similarity">
    <text evidence="1 5">Belongs to the transferase hexapeptide repeat family.</text>
</comment>
<feature type="domain" description="Maltose/galactoside acetyltransferase" evidence="6">
    <location>
        <begin position="4"/>
        <end position="58"/>
    </location>
</feature>
<dbReference type="AlphaFoldDB" id="A0A9Q8MUB6"/>
<evidence type="ECO:0000313" key="7">
    <source>
        <dbReference type="EMBL" id="TPR44260.1"/>
    </source>
</evidence>
<keyword evidence="3" id="KW-0677">Repeat</keyword>
<dbReference type="EC" id="2.3.1.-" evidence="5"/>
<dbReference type="EMBL" id="QUBG01000003">
    <property type="protein sequence ID" value="TPR44260.1"/>
    <property type="molecule type" value="Genomic_DNA"/>
</dbReference>
<dbReference type="InterPro" id="IPR018357">
    <property type="entry name" value="Hexapep_transf_CS"/>
</dbReference>
<dbReference type="FunFam" id="2.160.10.10:FF:000025">
    <property type="entry name" value="Hexapeptide-repeat containing-acetyltransferase"/>
    <property type="match status" value="1"/>
</dbReference>
<dbReference type="Gene3D" id="2.160.10.10">
    <property type="entry name" value="Hexapeptide repeat proteins"/>
    <property type="match status" value="1"/>
</dbReference>
<reference evidence="7" key="1">
    <citation type="submission" date="2018-08" db="EMBL/GenBank/DDBJ databases">
        <title>Comparative genomics of wild bee and flower associated Lactobacillus reveals potential adaptation to the bee host.</title>
        <authorList>
            <person name="Vuong H.Q."/>
            <person name="Mcfrederick Q.S."/>
        </authorList>
    </citation>
    <scope>NUCLEOTIDE SEQUENCE</scope>
    <source>
        <strain evidence="7">HV_63</strain>
    </source>
</reference>
<keyword evidence="2 5" id="KW-0808">Transferase</keyword>
<comment type="caution">
    <text evidence="7">The sequence shown here is derived from an EMBL/GenBank/DDBJ whole genome shotgun (WGS) entry which is preliminary data.</text>
</comment>
<dbReference type="Proteomes" id="UP000784700">
    <property type="component" value="Unassembled WGS sequence"/>
</dbReference>
<dbReference type="InterPro" id="IPR039369">
    <property type="entry name" value="LacA-like"/>
</dbReference>
<name>A0A9Q8MUB6_9LACO</name>
<dbReference type="GeneID" id="58108469"/>
<dbReference type="Pfam" id="PF00132">
    <property type="entry name" value="Hexapep"/>
    <property type="match status" value="1"/>
</dbReference>
<sequence length="185" mass="20198">MSELEKMKKGELFFLGDEVFTKRKQHYKKLCLEYDAIPKSDEEARNNKMKEMLGGYGEHVYIQPPFNFDHGQNIYLGSHVFANYNLTVLDINDVIVGDNVLIGPDVGIYTINHPINAKARNKGLGQAFPVHIGNDVWIGGHSTIVPGVTIGSNVVIAAGAVVTKDIPDNVVAGGVPATVIKPIED</sequence>
<accession>A0A9Q8MUB6</accession>
<organism evidence="7 8">
    <name type="scientific">Apilactobacillus micheneri</name>
    <dbReference type="NCBI Taxonomy" id="1899430"/>
    <lineage>
        <taxon>Bacteria</taxon>
        <taxon>Bacillati</taxon>
        <taxon>Bacillota</taxon>
        <taxon>Bacilli</taxon>
        <taxon>Lactobacillales</taxon>
        <taxon>Lactobacillaceae</taxon>
        <taxon>Apilactobacillus</taxon>
    </lineage>
</organism>
<dbReference type="InterPro" id="IPR024688">
    <property type="entry name" value="Mac_dom"/>
</dbReference>
<evidence type="ECO:0000256" key="2">
    <source>
        <dbReference type="ARBA" id="ARBA00022679"/>
    </source>
</evidence>
<evidence type="ECO:0000256" key="3">
    <source>
        <dbReference type="ARBA" id="ARBA00022737"/>
    </source>
</evidence>
<dbReference type="SMART" id="SM01266">
    <property type="entry name" value="Mac"/>
    <property type="match status" value="1"/>
</dbReference>
<evidence type="ECO:0000259" key="6">
    <source>
        <dbReference type="SMART" id="SM01266"/>
    </source>
</evidence>
<protein>
    <recommendedName>
        <fullName evidence="5">Acetyltransferase</fullName>
        <ecNumber evidence="5">2.3.1.-</ecNumber>
    </recommendedName>
</protein>